<feature type="compositionally biased region" description="Polar residues" evidence="1">
    <location>
        <begin position="20"/>
        <end position="35"/>
    </location>
</feature>
<reference evidence="2 3" key="1">
    <citation type="submission" date="2020-01" db="EMBL/GenBank/DDBJ databases">
        <title>Genomic analysis of Aminipila sp. CBA3637.</title>
        <authorList>
            <person name="Kim Y.B."/>
            <person name="Roh S.W."/>
        </authorList>
    </citation>
    <scope>NUCLEOTIDE SEQUENCE [LARGE SCALE GENOMIC DNA]</scope>
    <source>
        <strain evidence="2 3">CBA3637</strain>
    </source>
</reference>
<dbReference type="EMBL" id="CP047591">
    <property type="protein sequence ID" value="QHI71960.1"/>
    <property type="molecule type" value="Genomic_DNA"/>
</dbReference>
<keyword evidence="3" id="KW-1185">Reference proteome</keyword>
<proteinExistence type="predicted"/>
<name>A0A6P1MBF5_9FIRM</name>
<dbReference type="RefSeq" id="WP_162361730.1">
    <property type="nucleotide sequence ID" value="NZ_CP047591.1"/>
</dbReference>
<dbReference type="Proteomes" id="UP000463883">
    <property type="component" value="Chromosome"/>
</dbReference>
<evidence type="ECO:0000313" key="2">
    <source>
        <dbReference type="EMBL" id="QHI71960.1"/>
    </source>
</evidence>
<accession>A0A6P1MBF5</accession>
<evidence type="ECO:0000256" key="1">
    <source>
        <dbReference type="SAM" id="MobiDB-lite"/>
    </source>
</evidence>
<dbReference type="AlphaFoldDB" id="A0A6P1MBF5"/>
<feature type="compositionally biased region" description="Basic and acidic residues" evidence="1">
    <location>
        <begin position="40"/>
        <end position="54"/>
    </location>
</feature>
<gene>
    <name evidence="2" type="ORF">Ami3637_05745</name>
</gene>
<evidence type="ECO:0000313" key="3">
    <source>
        <dbReference type="Proteomes" id="UP000463883"/>
    </source>
</evidence>
<organism evidence="2 3">
    <name type="scientific">Aminipila terrae</name>
    <dbReference type="NCBI Taxonomy" id="2697030"/>
    <lineage>
        <taxon>Bacteria</taxon>
        <taxon>Bacillati</taxon>
        <taxon>Bacillota</taxon>
        <taxon>Clostridia</taxon>
        <taxon>Peptostreptococcales</taxon>
        <taxon>Anaerovoracaceae</taxon>
        <taxon>Aminipila</taxon>
    </lineage>
</organism>
<sequence length="470" mass="52839">MAEILRVTTPLTGQEAANRVRSNSQEPTNINNVVNPSRVPRSDAKGLYDDHETNKFSPNLKSNFDSFLQKLASTPGMSAETAKLFFTRYGSIINSGMGEGIAAEMAKYLSLMKVGDAELLNLLKGMQNSSVKFTGGFFDVLRDLMSSKNISMDAKSMILEFLRRYDAITANSHTLENIMSNLNNIADRMMRSSAEQLRELVSTLDTTAGKGNVTENLSYMRENIIPFLSAYISQTKDFGSVRDNINLFILNFTRYEMGSKEGFSDALNSMLGIPEVSSKITNNMVADLVDGIFANIHGDQSKMLQDQLVSILTKGLDGQAGHQNTQVFHNILHSALLNESVYMPLLHMMLPADYNGRQMFSEIWVDPDSDERNEKETGNAIKLLVKFDIKDLGFFEMVMLVQNGKVDMQLFYPEHLEPMKNQIKEGIFTIVERNDLKFRSYMAEKCVKPKPISDVFHKLFEGRNMVNVTV</sequence>
<feature type="region of interest" description="Disordered" evidence="1">
    <location>
        <begin position="1"/>
        <end position="54"/>
    </location>
</feature>
<protein>
    <submittedName>
        <fullName evidence="2">Uncharacterized protein</fullName>
    </submittedName>
</protein>
<dbReference type="KEGG" id="amic:Ami3637_05745"/>